<sequence>MLDLIRVNGAESHELAVTDRGLCYGDGLFETIKVIQNKPLLWGAHIARLQAGCGRLGIPINGLEERFNADLKALLSINPYHTAVLKLTVTRGSGPRGYCPLKAPKLTTITALSEAADFMRKAHDGVELRWCSTPLSVNPLLAGMKHLNRLEQVLARQEWDSPHISEGLMRDPSGYLVEGTMSNLFWCKQGQIYTPELDRCGVAGVLRQTIIDIAAAQLKPVKIGRFTDMALSGAEEVFICNSLIDIWPVIQLGRKSWNIGPITQQLQTLLKKEYNV</sequence>
<name>A0A7R6PTQ8_9GAMM</name>
<comment type="catalytic activity">
    <reaction evidence="9">
        <text>4-amino-4-deoxychorismate = 4-aminobenzoate + pyruvate + H(+)</text>
        <dbReference type="Rhea" id="RHEA:16201"/>
        <dbReference type="ChEBI" id="CHEBI:15361"/>
        <dbReference type="ChEBI" id="CHEBI:15378"/>
        <dbReference type="ChEBI" id="CHEBI:17836"/>
        <dbReference type="ChEBI" id="CHEBI:58406"/>
        <dbReference type="EC" id="4.1.3.38"/>
    </reaction>
</comment>
<evidence type="ECO:0000313" key="16">
    <source>
        <dbReference type="Proteomes" id="UP000595332"/>
    </source>
</evidence>
<accession>A0A7R6PTQ8</accession>
<dbReference type="KEGG" id="njp:NEJAP_1356"/>
<dbReference type="PANTHER" id="PTHR42743">
    <property type="entry name" value="AMINO-ACID AMINOTRANSFERASE"/>
    <property type="match status" value="1"/>
</dbReference>
<evidence type="ECO:0000256" key="6">
    <source>
        <dbReference type="ARBA" id="ARBA00023239"/>
    </source>
</evidence>
<keyword evidence="16" id="KW-1185">Reference proteome</keyword>
<evidence type="ECO:0000256" key="7">
    <source>
        <dbReference type="ARBA" id="ARBA00035633"/>
    </source>
</evidence>
<comment type="pathway">
    <text evidence="7">Cofactor biosynthesis; tetrahydrofolate biosynthesis; 4-aminobenzoate from chorismate: step 2/2.</text>
</comment>
<evidence type="ECO:0000256" key="2">
    <source>
        <dbReference type="ARBA" id="ARBA00009320"/>
    </source>
</evidence>
<evidence type="ECO:0000256" key="14">
    <source>
        <dbReference type="RuleBase" id="RU004516"/>
    </source>
</evidence>
<dbReference type="Pfam" id="PF01063">
    <property type="entry name" value="Aminotran_4"/>
    <property type="match status" value="1"/>
</dbReference>
<dbReference type="GO" id="GO:0005829">
    <property type="term" value="C:cytosol"/>
    <property type="evidence" value="ECO:0007669"/>
    <property type="project" value="TreeGrafter"/>
</dbReference>
<dbReference type="AlphaFoldDB" id="A0A7R6PTQ8"/>
<comment type="subunit">
    <text evidence="3">Homodimer.</text>
</comment>
<comment type="function">
    <text evidence="10">Involved in the biosynthesis of p-aminobenzoate (PABA), a precursor of tetrahydrofolate. Converts 4-amino-4-deoxychorismate into 4-aminobenzoate (PABA) and pyruvate.</text>
</comment>
<dbReference type="Gene3D" id="3.30.470.10">
    <property type="match status" value="1"/>
</dbReference>
<dbReference type="NCBIfam" id="NF004761">
    <property type="entry name" value="PRK06092.1"/>
    <property type="match status" value="1"/>
</dbReference>
<dbReference type="InterPro" id="IPR017824">
    <property type="entry name" value="Aminodeoxychorismate_lyase_IV"/>
</dbReference>
<evidence type="ECO:0000256" key="12">
    <source>
        <dbReference type="NCBIfam" id="TIGR03461"/>
    </source>
</evidence>
<comment type="similarity">
    <text evidence="2 13">Belongs to the class-IV pyridoxal-phosphate-dependent aminotransferase family.</text>
</comment>
<dbReference type="InterPro" id="IPR001544">
    <property type="entry name" value="Aminotrans_IV"/>
</dbReference>
<dbReference type="FunFam" id="3.20.10.10:FF:000002">
    <property type="entry name" value="D-alanine aminotransferase"/>
    <property type="match status" value="1"/>
</dbReference>
<organism evidence="15 16">
    <name type="scientific">Neptunomonas japonica JAMM 1380</name>
    <dbReference type="NCBI Taxonomy" id="1441457"/>
    <lineage>
        <taxon>Bacteria</taxon>
        <taxon>Pseudomonadati</taxon>
        <taxon>Pseudomonadota</taxon>
        <taxon>Gammaproteobacteria</taxon>
        <taxon>Oceanospirillales</taxon>
        <taxon>Oceanospirillaceae</taxon>
        <taxon>Neptunomonas</taxon>
    </lineage>
</organism>
<keyword evidence="6 15" id="KW-0456">Lyase</keyword>
<dbReference type="InterPro" id="IPR036038">
    <property type="entry name" value="Aminotransferase-like"/>
</dbReference>
<dbReference type="GO" id="GO:0046656">
    <property type="term" value="P:folic acid biosynthetic process"/>
    <property type="evidence" value="ECO:0007669"/>
    <property type="project" value="UniProtKB-KW"/>
</dbReference>
<dbReference type="GO" id="GO:0008153">
    <property type="term" value="P:4-aminobenzoate biosynthetic process"/>
    <property type="evidence" value="ECO:0007669"/>
    <property type="project" value="UniProtKB-UniRule"/>
</dbReference>
<dbReference type="PANTHER" id="PTHR42743:SF2">
    <property type="entry name" value="AMINODEOXYCHORISMATE LYASE"/>
    <property type="match status" value="1"/>
</dbReference>
<dbReference type="InterPro" id="IPR043132">
    <property type="entry name" value="BCAT-like_C"/>
</dbReference>
<reference evidence="15 16" key="1">
    <citation type="journal article" date="2008" name="Int. J. Syst. Evol. Microbiol.">
        <title>Neptunomonas japonica sp. nov., an Osedax japonicus symbiont-like bacterium isolated from sediment adjacent to sperm whale carcasses off Kagoshima, Japan.</title>
        <authorList>
            <person name="Miyazaki M."/>
            <person name="Nogi Y."/>
            <person name="Fujiwara Y."/>
            <person name="Kawato M."/>
            <person name="Kubokawa K."/>
            <person name="Horikoshi K."/>
        </authorList>
    </citation>
    <scope>NUCLEOTIDE SEQUENCE [LARGE SCALE GENOMIC DNA]</scope>
    <source>
        <strain evidence="15 16">JAMM 1380</strain>
    </source>
</reference>
<proteinExistence type="inferred from homology"/>
<protein>
    <recommendedName>
        <fullName evidence="11 12">Aminodeoxychorismate lyase</fullName>
        <ecNumber evidence="8 12">4.1.3.38</ecNumber>
    </recommendedName>
</protein>
<keyword evidence="5" id="KW-0289">Folate biosynthesis</keyword>
<dbReference type="EC" id="4.1.3.38" evidence="8 12"/>
<comment type="cofactor">
    <cofactor evidence="1 14">
        <name>pyridoxal 5'-phosphate</name>
        <dbReference type="ChEBI" id="CHEBI:597326"/>
    </cofactor>
</comment>
<dbReference type="GO" id="GO:0030170">
    <property type="term" value="F:pyridoxal phosphate binding"/>
    <property type="evidence" value="ECO:0007669"/>
    <property type="project" value="InterPro"/>
</dbReference>
<dbReference type="PROSITE" id="PS00770">
    <property type="entry name" value="AA_TRANSFER_CLASS_4"/>
    <property type="match status" value="1"/>
</dbReference>
<evidence type="ECO:0000313" key="15">
    <source>
        <dbReference type="EMBL" id="BBB29308.1"/>
    </source>
</evidence>
<evidence type="ECO:0000256" key="1">
    <source>
        <dbReference type="ARBA" id="ARBA00001933"/>
    </source>
</evidence>
<gene>
    <name evidence="15" type="primary">pabC</name>
    <name evidence="15" type="ORF">NEJAP_1356</name>
</gene>
<dbReference type="InterPro" id="IPR050571">
    <property type="entry name" value="Class-IV_PLP-Dep_Aminotrnsfr"/>
</dbReference>
<evidence type="ECO:0000256" key="13">
    <source>
        <dbReference type="RuleBase" id="RU004106"/>
    </source>
</evidence>
<dbReference type="Gene3D" id="3.20.10.10">
    <property type="entry name" value="D-amino Acid Aminotransferase, subunit A, domain 2"/>
    <property type="match status" value="1"/>
</dbReference>
<dbReference type="GO" id="GO:0008696">
    <property type="term" value="F:4-amino-4-deoxychorismate lyase activity"/>
    <property type="evidence" value="ECO:0007669"/>
    <property type="project" value="UniProtKB-UniRule"/>
</dbReference>
<evidence type="ECO:0000256" key="8">
    <source>
        <dbReference type="ARBA" id="ARBA00035676"/>
    </source>
</evidence>
<evidence type="ECO:0000256" key="9">
    <source>
        <dbReference type="ARBA" id="ARBA00049529"/>
    </source>
</evidence>
<dbReference type="SUPFAM" id="SSF56752">
    <property type="entry name" value="D-aminoacid aminotransferase-like PLP-dependent enzymes"/>
    <property type="match status" value="1"/>
</dbReference>
<keyword evidence="4 14" id="KW-0663">Pyridoxal phosphate</keyword>
<dbReference type="InterPro" id="IPR018300">
    <property type="entry name" value="Aminotrans_IV_CS"/>
</dbReference>
<dbReference type="InterPro" id="IPR043131">
    <property type="entry name" value="BCAT-like_N"/>
</dbReference>
<dbReference type="Proteomes" id="UP000595332">
    <property type="component" value="Chromosome"/>
</dbReference>
<dbReference type="NCBIfam" id="TIGR03461">
    <property type="entry name" value="pabC_Proteo"/>
    <property type="match status" value="1"/>
</dbReference>
<evidence type="ECO:0000256" key="3">
    <source>
        <dbReference type="ARBA" id="ARBA00011738"/>
    </source>
</evidence>
<evidence type="ECO:0000256" key="11">
    <source>
        <dbReference type="ARBA" id="ARBA00069174"/>
    </source>
</evidence>
<dbReference type="CDD" id="cd01559">
    <property type="entry name" value="ADCL_like"/>
    <property type="match status" value="1"/>
</dbReference>
<evidence type="ECO:0000256" key="4">
    <source>
        <dbReference type="ARBA" id="ARBA00022898"/>
    </source>
</evidence>
<dbReference type="EMBL" id="AP014546">
    <property type="protein sequence ID" value="BBB29308.1"/>
    <property type="molecule type" value="Genomic_DNA"/>
</dbReference>
<dbReference type="RefSeq" id="WP_201349917.1">
    <property type="nucleotide sequence ID" value="NZ_AP014546.1"/>
</dbReference>
<evidence type="ECO:0000256" key="10">
    <source>
        <dbReference type="ARBA" id="ARBA00054027"/>
    </source>
</evidence>
<evidence type="ECO:0000256" key="5">
    <source>
        <dbReference type="ARBA" id="ARBA00022909"/>
    </source>
</evidence>